<comment type="similarity">
    <text evidence="1">Belongs to the LysR transcriptional regulatory family.</text>
</comment>
<dbReference type="AlphaFoldDB" id="A0A1X6ZWL6"/>
<reference evidence="7" key="1">
    <citation type="submission" date="2017-03" db="EMBL/GenBank/DDBJ databases">
        <authorList>
            <person name="Rodrigo-Torres L."/>
            <person name="Arahal R.D."/>
            <person name="Lucena T."/>
        </authorList>
    </citation>
    <scope>NUCLEOTIDE SEQUENCE [LARGE SCALE GENOMIC DNA]</scope>
    <source>
        <strain evidence="7">CECT 8411</strain>
    </source>
</reference>
<dbReference type="CDD" id="cd08422">
    <property type="entry name" value="PBP2_CrgA_like"/>
    <property type="match status" value="1"/>
</dbReference>
<dbReference type="InterPro" id="IPR000847">
    <property type="entry name" value="LysR_HTH_N"/>
</dbReference>
<feature type="domain" description="HTH lysR-type" evidence="5">
    <location>
        <begin position="1"/>
        <end position="59"/>
    </location>
</feature>
<dbReference type="GO" id="GO:0043565">
    <property type="term" value="F:sequence-specific DNA binding"/>
    <property type="evidence" value="ECO:0007669"/>
    <property type="project" value="TreeGrafter"/>
</dbReference>
<dbReference type="PANTHER" id="PTHR30537:SF5">
    <property type="entry name" value="HTH-TYPE TRANSCRIPTIONAL ACTIVATOR TTDR-RELATED"/>
    <property type="match status" value="1"/>
</dbReference>
<dbReference type="FunFam" id="1.10.10.10:FF:000001">
    <property type="entry name" value="LysR family transcriptional regulator"/>
    <property type="match status" value="1"/>
</dbReference>
<evidence type="ECO:0000256" key="4">
    <source>
        <dbReference type="ARBA" id="ARBA00023163"/>
    </source>
</evidence>
<dbReference type="OrthoDB" id="9813056at2"/>
<dbReference type="PANTHER" id="PTHR30537">
    <property type="entry name" value="HTH-TYPE TRANSCRIPTIONAL REGULATOR"/>
    <property type="match status" value="1"/>
</dbReference>
<organism evidence="6 7">
    <name type="scientific">Ruegeria meonggei</name>
    <dbReference type="NCBI Taxonomy" id="1446476"/>
    <lineage>
        <taxon>Bacteria</taxon>
        <taxon>Pseudomonadati</taxon>
        <taxon>Pseudomonadota</taxon>
        <taxon>Alphaproteobacteria</taxon>
        <taxon>Rhodobacterales</taxon>
        <taxon>Roseobacteraceae</taxon>
        <taxon>Ruegeria</taxon>
    </lineage>
</organism>
<accession>A0A1X6ZWL6</accession>
<dbReference type="SUPFAM" id="SSF53850">
    <property type="entry name" value="Periplasmic binding protein-like II"/>
    <property type="match status" value="1"/>
</dbReference>
<evidence type="ECO:0000313" key="6">
    <source>
        <dbReference type="EMBL" id="SLN63914.1"/>
    </source>
</evidence>
<dbReference type="InterPro" id="IPR036388">
    <property type="entry name" value="WH-like_DNA-bd_sf"/>
</dbReference>
<dbReference type="EMBL" id="FWFP01000009">
    <property type="protein sequence ID" value="SLN63914.1"/>
    <property type="molecule type" value="Genomic_DNA"/>
</dbReference>
<sequence>MTQKTELEILLAVVDHGNFSAAARVLGYTPSAVGKRVYQLEQKLRVPLLVRSTRRMTLTEAGQRYVGEARDILARLTALEEDIADDTGNLRGPIRLTSSAALGQLHVVPLVIEFMELNPEVEIELLLTDKIVDLVGEGFDIAVRSGVLPDSSLVLRKLTNNRRVPCAAPAYLEQHGVPQRPVDLTTHKCLRLGQEKQLSDWGFIRTTGGVSRLGPGFSCNSLDALHAACRAGRGIAWLPEFLISHDLKTGRLHSVLPDHTEPSAGGGIFILRPEMPYLPRRVRALSDYLADRFTEKATGSFA</sequence>
<dbReference type="RefSeq" id="WP_085823662.1">
    <property type="nucleotide sequence ID" value="NZ_FWFP01000009.1"/>
</dbReference>
<protein>
    <submittedName>
        <fullName evidence="6">HTH-type transcriptional regulator DmlR</fullName>
    </submittedName>
</protein>
<evidence type="ECO:0000313" key="7">
    <source>
        <dbReference type="Proteomes" id="UP000193778"/>
    </source>
</evidence>
<evidence type="ECO:0000256" key="1">
    <source>
        <dbReference type="ARBA" id="ARBA00009437"/>
    </source>
</evidence>
<proteinExistence type="inferred from homology"/>
<gene>
    <name evidence="6" type="primary">dmlR_8</name>
    <name evidence="6" type="ORF">RUM8411_03178</name>
</gene>
<dbReference type="GO" id="GO:0006351">
    <property type="term" value="P:DNA-templated transcription"/>
    <property type="evidence" value="ECO:0007669"/>
    <property type="project" value="TreeGrafter"/>
</dbReference>
<dbReference type="InterPro" id="IPR005119">
    <property type="entry name" value="LysR_subst-bd"/>
</dbReference>
<dbReference type="Gene3D" id="1.10.10.10">
    <property type="entry name" value="Winged helix-like DNA-binding domain superfamily/Winged helix DNA-binding domain"/>
    <property type="match status" value="1"/>
</dbReference>
<dbReference type="Pfam" id="PF03466">
    <property type="entry name" value="LysR_substrate"/>
    <property type="match status" value="1"/>
</dbReference>
<keyword evidence="4" id="KW-0804">Transcription</keyword>
<dbReference type="InterPro" id="IPR036390">
    <property type="entry name" value="WH_DNA-bd_sf"/>
</dbReference>
<evidence type="ECO:0000256" key="3">
    <source>
        <dbReference type="ARBA" id="ARBA00023125"/>
    </source>
</evidence>
<keyword evidence="7" id="KW-1185">Reference proteome</keyword>
<dbReference type="PROSITE" id="PS50931">
    <property type="entry name" value="HTH_LYSR"/>
    <property type="match status" value="1"/>
</dbReference>
<name>A0A1X6ZWL6_9RHOB</name>
<dbReference type="Gene3D" id="3.40.190.290">
    <property type="match status" value="1"/>
</dbReference>
<dbReference type="GO" id="GO:0003700">
    <property type="term" value="F:DNA-binding transcription factor activity"/>
    <property type="evidence" value="ECO:0007669"/>
    <property type="project" value="InterPro"/>
</dbReference>
<keyword evidence="2" id="KW-0805">Transcription regulation</keyword>
<dbReference type="InterPro" id="IPR058163">
    <property type="entry name" value="LysR-type_TF_proteobact-type"/>
</dbReference>
<evidence type="ECO:0000259" key="5">
    <source>
        <dbReference type="PROSITE" id="PS50931"/>
    </source>
</evidence>
<evidence type="ECO:0000256" key="2">
    <source>
        <dbReference type="ARBA" id="ARBA00023015"/>
    </source>
</evidence>
<keyword evidence="3" id="KW-0238">DNA-binding</keyword>
<dbReference type="Proteomes" id="UP000193778">
    <property type="component" value="Unassembled WGS sequence"/>
</dbReference>
<dbReference type="Pfam" id="PF00126">
    <property type="entry name" value="HTH_1"/>
    <property type="match status" value="1"/>
</dbReference>
<dbReference type="SUPFAM" id="SSF46785">
    <property type="entry name" value="Winged helix' DNA-binding domain"/>
    <property type="match status" value="1"/>
</dbReference>